<accession>A0ABY9TFX2</accession>
<evidence type="ECO:0000256" key="5">
    <source>
        <dbReference type="ARBA" id="ARBA00022519"/>
    </source>
</evidence>
<gene>
    <name evidence="10" type="primary">yfbV</name>
    <name evidence="10" type="ORF">RI845_11540</name>
</gene>
<evidence type="ECO:0000256" key="6">
    <source>
        <dbReference type="ARBA" id="ARBA00022692"/>
    </source>
</evidence>
<evidence type="ECO:0000313" key="11">
    <source>
        <dbReference type="Proteomes" id="UP001248581"/>
    </source>
</evidence>
<dbReference type="Proteomes" id="UP001248581">
    <property type="component" value="Chromosome"/>
</dbReference>
<evidence type="ECO:0000256" key="4">
    <source>
        <dbReference type="ARBA" id="ARBA00022475"/>
    </source>
</evidence>
<dbReference type="NCBIfam" id="NF002493">
    <property type="entry name" value="PRK01816.1"/>
    <property type="match status" value="1"/>
</dbReference>
<sequence length="139" mass="16074">MQQSLLEQVKQGRQYVNLWPHRPELIQYFSEYRAVLVSRFVFKYGGALALLAFLMPILFIGIEQLKQSIVYSLFIGSLPVQALFLMNNKSKEKLPPSLANWYRNGVEKLKAHDNEAELIIKNPTFLDLAKLLNISYSQK</sequence>
<comment type="subcellular location">
    <subcellularLocation>
        <location evidence="1">Cell inner membrane</location>
        <topology evidence="1">Multi-pass membrane protein</topology>
    </subcellularLocation>
</comment>
<name>A0ABY9TFX2_9GAMM</name>
<evidence type="ECO:0000256" key="8">
    <source>
        <dbReference type="ARBA" id="ARBA00023136"/>
    </source>
</evidence>
<evidence type="ECO:0000256" key="9">
    <source>
        <dbReference type="SAM" id="Phobius"/>
    </source>
</evidence>
<dbReference type="Pfam" id="PF04217">
    <property type="entry name" value="DUF412"/>
    <property type="match status" value="1"/>
</dbReference>
<organism evidence="10 11">
    <name type="scientific">Thalassotalea nanhaiensis</name>
    <dbReference type="NCBI Taxonomy" id="3065648"/>
    <lineage>
        <taxon>Bacteria</taxon>
        <taxon>Pseudomonadati</taxon>
        <taxon>Pseudomonadota</taxon>
        <taxon>Gammaproteobacteria</taxon>
        <taxon>Alteromonadales</taxon>
        <taxon>Colwelliaceae</taxon>
        <taxon>Thalassotalea</taxon>
    </lineage>
</organism>
<dbReference type="InterPro" id="IPR007334">
    <property type="entry name" value="UPF0208"/>
</dbReference>
<keyword evidence="8 9" id="KW-0472">Membrane</keyword>
<evidence type="ECO:0000256" key="1">
    <source>
        <dbReference type="ARBA" id="ARBA00004429"/>
    </source>
</evidence>
<reference evidence="11" key="1">
    <citation type="submission" date="2023-09" db="EMBL/GenBank/DDBJ databases">
        <authorList>
            <person name="Li S."/>
            <person name="Li X."/>
            <person name="Zhang C."/>
            <person name="Zhao Z."/>
        </authorList>
    </citation>
    <scope>NUCLEOTIDE SEQUENCE [LARGE SCALE GENOMIC DNA]</scope>
    <source>
        <strain evidence="11">SQ345</strain>
    </source>
</reference>
<feature type="transmembrane region" description="Helical" evidence="9">
    <location>
        <begin position="68"/>
        <end position="86"/>
    </location>
</feature>
<keyword evidence="7 9" id="KW-1133">Transmembrane helix</keyword>
<evidence type="ECO:0000256" key="3">
    <source>
        <dbReference type="ARBA" id="ARBA00018831"/>
    </source>
</evidence>
<feature type="transmembrane region" description="Helical" evidence="9">
    <location>
        <begin position="41"/>
        <end position="62"/>
    </location>
</feature>
<keyword evidence="6 9" id="KW-0812">Transmembrane</keyword>
<keyword evidence="11" id="KW-1185">Reference proteome</keyword>
<protein>
    <recommendedName>
        <fullName evidence="3">UPF0208 membrane protein YfbV</fullName>
    </recommendedName>
</protein>
<dbReference type="RefSeq" id="WP_348386317.1">
    <property type="nucleotide sequence ID" value="NZ_CP134146.1"/>
</dbReference>
<dbReference type="EMBL" id="CP134146">
    <property type="protein sequence ID" value="WNC67153.1"/>
    <property type="molecule type" value="Genomic_DNA"/>
</dbReference>
<evidence type="ECO:0000256" key="2">
    <source>
        <dbReference type="ARBA" id="ARBA00009474"/>
    </source>
</evidence>
<proteinExistence type="inferred from homology"/>
<evidence type="ECO:0000313" key="10">
    <source>
        <dbReference type="EMBL" id="WNC67153.1"/>
    </source>
</evidence>
<keyword evidence="5" id="KW-0997">Cell inner membrane</keyword>
<keyword evidence="4" id="KW-1003">Cell membrane</keyword>
<comment type="similarity">
    <text evidence="2">Belongs to the UPF0208 family.</text>
</comment>
<evidence type="ECO:0000256" key="7">
    <source>
        <dbReference type="ARBA" id="ARBA00022989"/>
    </source>
</evidence>